<dbReference type="AlphaFoldDB" id="A0A8S1KG13"/>
<dbReference type="EMBL" id="CAJJDN010000004">
    <property type="protein sequence ID" value="CAD8049734.1"/>
    <property type="molecule type" value="Genomic_DNA"/>
</dbReference>
<gene>
    <name evidence="1" type="ORF">PSON_ATCC_30995.1.T0040288</name>
</gene>
<evidence type="ECO:0000313" key="1">
    <source>
        <dbReference type="EMBL" id="CAD8049734.1"/>
    </source>
</evidence>
<proteinExistence type="predicted"/>
<reference evidence="1" key="1">
    <citation type="submission" date="2021-01" db="EMBL/GenBank/DDBJ databases">
        <authorList>
            <consortium name="Genoscope - CEA"/>
            <person name="William W."/>
        </authorList>
    </citation>
    <scope>NUCLEOTIDE SEQUENCE</scope>
</reference>
<protein>
    <submittedName>
        <fullName evidence="1">Uncharacterized protein</fullName>
    </submittedName>
</protein>
<name>A0A8S1KG13_9CILI</name>
<sequence length="34" mass="4266">MNKKFQQNFYPYLQWIEICQKRNFKSIGNKTLQK</sequence>
<accession>A0A8S1KG13</accession>
<dbReference type="Proteomes" id="UP000692954">
    <property type="component" value="Unassembled WGS sequence"/>
</dbReference>
<organism evidence="1 2">
    <name type="scientific">Paramecium sonneborni</name>
    <dbReference type="NCBI Taxonomy" id="65129"/>
    <lineage>
        <taxon>Eukaryota</taxon>
        <taxon>Sar</taxon>
        <taxon>Alveolata</taxon>
        <taxon>Ciliophora</taxon>
        <taxon>Intramacronucleata</taxon>
        <taxon>Oligohymenophorea</taxon>
        <taxon>Peniculida</taxon>
        <taxon>Parameciidae</taxon>
        <taxon>Paramecium</taxon>
    </lineage>
</organism>
<keyword evidence="2" id="KW-1185">Reference proteome</keyword>
<comment type="caution">
    <text evidence="1">The sequence shown here is derived from an EMBL/GenBank/DDBJ whole genome shotgun (WGS) entry which is preliminary data.</text>
</comment>
<evidence type="ECO:0000313" key="2">
    <source>
        <dbReference type="Proteomes" id="UP000692954"/>
    </source>
</evidence>